<feature type="domain" description="Acyl-CoA dehydrogenase C-terminal" evidence="2">
    <location>
        <begin position="13"/>
        <end position="65"/>
    </location>
</feature>
<name>A0A6P0DUQ5_RHILE</name>
<proteinExistence type="predicted"/>
<feature type="non-terminal residue" evidence="3">
    <location>
        <position position="1"/>
    </location>
</feature>
<dbReference type="Gene3D" id="1.20.140.10">
    <property type="entry name" value="Butyryl-CoA Dehydrogenase, subunit A, domain 3"/>
    <property type="match status" value="1"/>
</dbReference>
<comment type="caution">
    <text evidence="3">The sequence shown here is derived from an EMBL/GenBank/DDBJ whole genome shotgun (WGS) entry which is preliminary data.</text>
</comment>
<dbReference type="Proteomes" id="UP000471409">
    <property type="component" value="Unassembled WGS sequence"/>
</dbReference>
<dbReference type="AlphaFoldDB" id="A0A6P0DUQ5"/>
<reference evidence="3 4" key="1">
    <citation type="submission" date="2020-01" db="EMBL/GenBank/DDBJ databases">
        <title>Rhizobium genotypes associated with high levels of biological nitrogen fixation by grain legumes in a temperate-maritime cropping system.</title>
        <authorList>
            <person name="Maluk M."/>
            <person name="Francesc Ferrando Molina F."/>
            <person name="Lopez Del Egido L."/>
            <person name="Lafos M."/>
            <person name="Langarica-Fuentes A."/>
            <person name="Gebre Yohannes G."/>
            <person name="Young M.W."/>
            <person name="Martin P."/>
            <person name="Gantlett R."/>
            <person name="Kenicer G."/>
            <person name="Hawes C."/>
            <person name="Begg G.S."/>
            <person name="Quilliam R.S."/>
            <person name="Squire G.R."/>
            <person name="Poole P.S."/>
            <person name="Young P.W."/>
            <person name="Iannetta P.M."/>
            <person name="James E.K."/>
        </authorList>
    </citation>
    <scope>NUCLEOTIDE SEQUENCE [LARGE SCALE GENOMIC DNA]</scope>
    <source>
        <strain evidence="3 4">JHI944</strain>
    </source>
</reference>
<evidence type="ECO:0000259" key="2">
    <source>
        <dbReference type="Pfam" id="PF08028"/>
    </source>
</evidence>
<evidence type="ECO:0000313" key="4">
    <source>
        <dbReference type="Proteomes" id="UP000471409"/>
    </source>
</evidence>
<dbReference type="SUPFAM" id="SSF47203">
    <property type="entry name" value="Acyl-CoA dehydrogenase C-terminal domain-like"/>
    <property type="match status" value="1"/>
</dbReference>
<evidence type="ECO:0000313" key="3">
    <source>
        <dbReference type="EMBL" id="NEK55882.1"/>
    </source>
</evidence>
<sequence length="90" mass="9743">AAQVETTEEKVIAATLAVAAAKVLTTEVALEASNTLFELAGTSSVQTGLNLDRHWRNARTHTLHDPVRWKYHVVGNYHLNGVTPPKNGAL</sequence>
<evidence type="ECO:0000256" key="1">
    <source>
        <dbReference type="ARBA" id="ARBA00023002"/>
    </source>
</evidence>
<dbReference type="InterPro" id="IPR013107">
    <property type="entry name" value="Acyl-CoA_DH_C"/>
</dbReference>
<dbReference type="GO" id="GO:0016627">
    <property type="term" value="F:oxidoreductase activity, acting on the CH-CH group of donors"/>
    <property type="evidence" value="ECO:0007669"/>
    <property type="project" value="InterPro"/>
</dbReference>
<protein>
    <submittedName>
        <fullName evidence="3">SfnB family sulfur acquisition oxidoreductase</fullName>
    </submittedName>
</protein>
<keyword evidence="1" id="KW-0560">Oxidoreductase</keyword>
<gene>
    <name evidence="3" type="ORF">GUK36_42395</name>
</gene>
<dbReference type="Pfam" id="PF08028">
    <property type="entry name" value="Acyl-CoA_dh_2"/>
    <property type="match status" value="1"/>
</dbReference>
<dbReference type="RefSeq" id="WP_281410177.1">
    <property type="nucleotide sequence ID" value="NZ_WXXP01000985.1"/>
</dbReference>
<organism evidence="3 4">
    <name type="scientific">Rhizobium leguminosarum</name>
    <dbReference type="NCBI Taxonomy" id="384"/>
    <lineage>
        <taxon>Bacteria</taxon>
        <taxon>Pseudomonadati</taxon>
        <taxon>Pseudomonadota</taxon>
        <taxon>Alphaproteobacteria</taxon>
        <taxon>Hyphomicrobiales</taxon>
        <taxon>Rhizobiaceae</taxon>
        <taxon>Rhizobium/Agrobacterium group</taxon>
        <taxon>Rhizobium</taxon>
    </lineage>
</organism>
<dbReference type="EMBL" id="WXXP01000985">
    <property type="protein sequence ID" value="NEK55882.1"/>
    <property type="molecule type" value="Genomic_DNA"/>
</dbReference>
<dbReference type="InterPro" id="IPR036250">
    <property type="entry name" value="AcylCo_DH-like_C"/>
</dbReference>
<accession>A0A6P0DUQ5</accession>